<keyword evidence="2" id="KW-1185">Reference proteome</keyword>
<accession>A0ABM9ZTR7</accession>
<protein>
    <submittedName>
        <fullName evidence="1">Uncharacterized protein</fullName>
    </submittedName>
</protein>
<organism evidence="1 2">
    <name type="scientific">Pyramidobacter piscolens W5455</name>
    <dbReference type="NCBI Taxonomy" id="352165"/>
    <lineage>
        <taxon>Bacteria</taxon>
        <taxon>Thermotogati</taxon>
        <taxon>Synergistota</taxon>
        <taxon>Synergistia</taxon>
        <taxon>Synergistales</taxon>
        <taxon>Dethiosulfovibrionaceae</taxon>
        <taxon>Pyramidobacter</taxon>
    </lineage>
</organism>
<reference evidence="1 2" key="1">
    <citation type="submission" date="2009-12" db="EMBL/GenBank/DDBJ databases">
        <authorList>
            <person name="Shrivastava S."/>
            <person name="Madupu R."/>
            <person name="Durkin A.S."/>
            <person name="Torralba M."/>
            <person name="Methe B."/>
            <person name="Sutton G.G."/>
            <person name="Strausberg R.L."/>
            <person name="Nelson K.E."/>
        </authorList>
    </citation>
    <scope>NUCLEOTIDE SEQUENCE [LARGE SCALE GENOMIC DNA]</scope>
    <source>
        <strain evidence="1 2">W5455</strain>
    </source>
</reference>
<evidence type="ECO:0000313" key="1">
    <source>
        <dbReference type="EMBL" id="EFB90305.1"/>
    </source>
</evidence>
<comment type="caution">
    <text evidence="1">The sequence shown here is derived from an EMBL/GenBank/DDBJ whole genome shotgun (WGS) entry which is preliminary data.</text>
</comment>
<evidence type="ECO:0000313" key="2">
    <source>
        <dbReference type="Proteomes" id="UP000006462"/>
    </source>
</evidence>
<gene>
    <name evidence="1" type="ORF">HMPREF7215_1217</name>
</gene>
<sequence>MEYFAVNMADKNLQLSDYDVIILCNSQSYMIKLKVFIMLYGG</sequence>
<name>A0ABM9ZTR7_9BACT</name>
<proteinExistence type="predicted"/>
<dbReference type="Proteomes" id="UP000006462">
    <property type="component" value="Unassembled WGS sequence"/>
</dbReference>
<dbReference type="EMBL" id="ADFP01000086">
    <property type="protein sequence ID" value="EFB90305.1"/>
    <property type="molecule type" value="Genomic_DNA"/>
</dbReference>